<dbReference type="PANTHER" id="PTHR11101">
    <property type="entry name" value="PHOSPHATE TRANSPORTER"/>
    <property type="match status" value="1"/>
</dbReference>
<proteinExistence type="predicted"/>
<dbReference type="EMBL" id="CQQC01003187">
    <property type="protein sequence ID" value="CNX50279.1"/>
    <property type="molecule type" value="Genomic_DNA"/>
</dbReference>
<name>A0A655G190_MYCTX</name>
<evidence type="ECO:0000256" key="6">
    <source>
        <dbReference type="SAM" id="Phobius"/>
    </source>
</evidence>
<evidence type="ECO:0000256" key="4">
    <source>
        <dbReference type="ARBA" id="ARBA00022989"/>
    </source>
</evidence>
<keyword evidence="5 6" id="KW-0472">Membrane</keyword>
<dbReference type="GO" id="GO:0016020">
    <property type="term" value="C:membrane"/>
    <property type="evidence" value="ECO:0007669"/>
    <property type="project" value="UniProtKB-SubCell"/>
</dbReference>
<dbReference type="InterPro" id="IPR001204">
    <property type="entry name" value="Phos_transporter"/>
</dbReference>
<evidence type="ECO:0000313" key="8">
    <source>
        <dbReference type="Proteomes" id="UP000039217"/>
    </source>
</evidence>
<dbReference type="PANTHER" id="PTHR11101:SF80">
    <property type="entry name" value="PHOSPHATE TRANSPORTER"/>
    <property type="match status" value="1"/>
</dbReference>
<feature type="transmembrane region" description="Helical" evidence="6">
    <location>
        <begin position="20"/>
        <end position="43"/>
    </location>
</feature>
<feature type="transmembrane region" description="Helical" evidence="6">
    <location>
        <begin position="55"/>
        <end position="80"/>
    </location>
</feature>
<reference evidence="7 8" key="1">
    <citation type="submission" date="2015-03" db="EMBL/GenBank/DDBJ databases">
        <authorList>
            <consortium name="Pathogen Informatics"/>
        </authorList>
    </citation>
    <scope>NUCLEOTIDE SEQUENCE [LARGE SCALE GENOMIC DNA]</scope>
    <source>
        <strain evidence="7 8">D00501624</strain>
    </source>
</reference>
<protein>
    <submittedName>
        <fullName evidence="7">Phosphate ABC transporter permease</fullName>
    </submittedName>
</protein>
<dbReference type="GO" id="GO:0035435">
    <property type="term" value="P:phosphate ion transmembrane transport"/>
    <property type="evidence" value="ECO:0007669"/>
    <property type="project" value="TreeGrafter"/>
</dbReference>
<dbReference type="GO" id="GO:0005315">
    <property type="term" value="F:phosphate transmembrane transporter activity"/>
    <property type="evidence" value="ECO:0007669"/>
    <property type="project" value="InterPro"/>
</dbReference>
<keyword evidence="3 6" id="KW-0812">Transmembrane</keyword>
<sequence>MHPASGFAAELSAAGVVMGATVLGLPVSSTHILIGAVLGVGIVNRSTNWGLMKPIVLAWVITLPSAAILASVGLVALRAIF</sequence>
<organism evidence="7 8">
    <name type="scientific">Mycobacterium tuberculosis</name>
    <dbReference type="NCBI Taxonomy" id="1773"/>
    <lineage>
        <taxon>Bacteria</taxon>
        <taxon>Bacillati</taxon>
        <taxon>Actinomycetota</taxon>
        <taxon>Actinomycetes</taxon>
        <taxon>Mycobacteriales</taxon>
        <taxon>Mycobacteriaceae</taxon>
        <taxon>Mycobacterium</taxon>
        <taxon>Mycobacterium tuberculosis complex</taxon>
    </lineage>
</organism>
<accession>A0A655G190</accession>
<dbReference type="Proteomes" id="UP000039217">
    <property type="component" value="Unassembled WGS sequence"/>
</dbReference>
<evidence type="ECO:0000313" key="7">
    <source>
        <dbReference type="EMBL" id="CNX50279.1"/>
    </source>
</evidence>
<evidence type="ECO:0000256" key="1">
    <source>
        <dbReference type="ARBA" id="ARBA00004141"/>
    </source>
</evidence>
<dbReference type="Pfam" id="PF01384">
    <property type="entry name" value="PHO4"/>
    <property type="match status" value="1"/>
</dbReference>
<evidence type="ECO:0000256" key="3">
    <source>
        <dbReference type="ARBA" id="ARBA00022692"/>
    </source>
</evidence>
<dbReference type="AlphaFoldDB" id="A0A655G190"/>
<evidence type="ECO:0000256" key="5">
    <source>
        <dbReference type="ARBA" id="ARBA00023136"/>
    </source>
</evidence>
<keyword evidence="2" id="KW-0813">Transport</keyword>
<keyword evidence="4 6" id="KW-1133">Transmembrane helix</keyword>
<gene>
    <name evidence="7" type="primary">pitB</name>
    <name evidence="7" type="ORF">ERS007661_04651</name>
</gene>
<comment type="subcellular location">
    <subcellularLocation>
        <location evidence="1">Membrane</location>
        <topology evidence="1">Multi-pass membrane protein</topology>
    </subcellularLocation>
</comment>
<evidence type="ECO:0000256" key="2">
    <source>
        <dbReference type="ARBA" id="ARBA00022448"/>
    </source>
</evidence>